<dbReference type="RefSeq" id="WP_230371017.1">
    <property type="nucleotide sequence ID" value="NZ_WLYX01000001.1"/>
</dbReference>
<comment type="caution">
    <text evidence="1">The sequence shown here is derived from an EMBL/GenBank/DDBJ whole genome shotgun (WGS) entry which is preliminary data.</text>
</comment>
<protein>
    <submittedName>
        <fullName evidence="1">Uncharacterized protein</fullName>
    </submittedName>
</protein>
<keyword evidence="2" id="KW-1185">Reference proteome</keyword>
<organism evidence="1 2">
    <name type="scientific">Paludibacterium denitrificans</name>
    <dbReference type="NCBI Taxonomy" id="2675226"/>
    <lineage>
        <taxon>Bacteria</taxon>
        <taxon>Pseudomonadati</taxon>
        <taxon>Pseudomonadota</taxon>
        <taxon>Betaproteobacteria</taxon>
        <taxon>Neisseriales</taxon>
        <taxon>Chromobacteriaceae</taxon>
        <taxon>Paludibacterium</taxon>
    </lineage>
</organism>
<name>A0A844GDZ3_9NEIS</name>
<dbReference type="EMBL" id="WLYX01000001">
    <property type="protein sequence ID" value="MTD33869.1"/>
    <property type="molecule type" value="Genomic_DNA"/>
</dbReference>
<evidence type="ECO:0000313" key="1">
    <source>
        <dbReference type="EMBL" id="MTD33869.1"/>
    </source>
</evidence>
<dbReference type="AlphaFoldDB" id="A0A844GDZ3"/>
<accession>A0A844GDZ3</accession>
<gene>
    <name evidence="1" type="ORF">GKE73_15310</name>
</gene>
<dbReference type="Proteomes" id="UP000446658">
    <property type="component" value="Unassembled WGS sequence"/>
</dbReference>
<sequence>MEPSICYSDETKNTVGTLIEKELNNLGEHAYNIAVDRGFHPIGKVETPINVTGFVAKSIDKDSGSATCAFSFEMTMSGGKDNTFTSKGLVQFTSMQGENGRTVSLNENDLISIVNSMHRAK</sequence>
<evidence type="ECO:0000313" key="2">
    <source>
        <dbReference type="Proteomes" id="UP000446658"/>
    </source>
</evidence>
<reference evidence="1 2" key="1">
    <citation type="submission" date="2019-11" db="EMBL/GenBank/DDBJ databases">
        <title>Draft genome sequence of Paludibacterium sp. dN18-1.</title>
        <authorList>
            <person name="Im W.-T."/>
        </authorList>
    </citation>
    <scope>NUCLEOTIDE SEQUENCE [LARGE SCALE GENOMIC DNA]</scope>
    <source>
        <strain evidence="2">dN 18-1</strain>
    </source>
</reference>
<proteinExistence type="predicted"/>